<evidence type="ECO:0000256" key="2">
    <source>
        <dbReference type="ARBA" id="ARBA00013855"/>
    </source>
</evidence>
<proteinExistence type="inferred from homology"/>
<evidence type="ECO:0000256" key="3">
    <source>
        <dbReference type="ARBA" id="ARBA00022960"/>
    </source>
</evidence>
<dbReference type="Proteomes" id="UP000051673">
    <property type="component" value="Unassembled WGS sequence"/>
</dbReference>
<dbReference type="PIRSF" id="PIRSF038471">
    <property type="entry name" value="MreC"/>
    <property type="match status" value="1"/>
</dbReference>
<keyword evidence="6" id="KW-0175">Coiled coil</keyword>
<reference evidence="8 9" key="1">
    <citation type="journal article" date="2015" name="Genome Announc.">
        <title>Expanding the biotechnology potential of lactobacilli through comparative genomics of 213 strains and associated genera.</title>
        <authorList>
            <person name="Sun Z."/>
            <person name="Harris H.M."/>
            <person name="McCann A."/>
            <person name="Guo C."/>
            <person name="Argimon S."/>
            <person name="Zhang W."/>
            <person name="Yang X."/>
            <person name="Jeffery I.B."/>
            <person name="Cooney J.C."/>
            <person name="Kagawa T.F."/>
            <person name="Liu W."/>
            <person name="Song Y."/>
            <person name="Salvetti E."/>
            <person name="Wrobel A."/>
            <person name="Rasinkangas P."/>
            <person name="Parkhill J."/>
            <person name="Rea M.C."/>
            <person name="O'Sullivan O."/>
            <person name="Ritari J."/>
            <person name="Douillard F.P."/>
            <person name="Paul Ross R."/>
            <person name="Yang R."/>
            <person name="Briner A.E."/>
            <person name="Felis G.E."/>
            <person name="de Vos W.M."/>
            <person name="Barrangou R."/>
            <person name="Klaenhammer T.R."/>
            <person name="Caufield P.W."/>
            <person name="Cui Y."/>
            <person name="Zhang H."/>
            <person name="O'Toole P.W."/>
        </authorList>
    </citation>
    <scope>NUCLEOTIDE SEQUENCE [LARGE SCALE GENOMIC DNA]</scope>
    <source>
        <strain evidence="8 9">DSM 20014</strain>
    </source>
</reference>
<evidence type="ECO:0000313" key="8">
    <source>
        <dbReference type="EMBL" id="KRN76245.1"/>
    </source>
</evidence>
<keyword evidence="9" id="KW-1185">Reference proteome</keyword>
<organism evidence="8 9">
    <name type="scientific">Weissella minor</name>
    <dbReference type="NCBI Taxonomy" id="1620"/>
    <lineage>
        <taxon>Bacteria</taxon>
        <taxon>Bacillati</taxon>
        <taxon>Bacillota</taxon>
        <taxon>Bacilli</taxon>
        <taxon>Lactobacillales</taxon>
        <taxon>Lactobacillaceae</taxon>
        <taxon>Weissella</taxon>
    </lineage>
</organism>
<feature type="domain" description="Rod shape-determining protein MreC beta-barrel core" evidence="7">
    <location>
        <begin position="126"/>
        <end position="278"/>
    </location>
</feature>
<keyword evidence="3 5" id="KW-0133">Cell shape</keyword>
<evidence type="ECO:0000259" key="7">
    <source>
        <dbReference type="Pfam" id="PF04085"/>
    </source>
</evidence>
<sequence>MKKLLTSRRLVVLVVIVIVTVGLITFSSRARNSQETPALPFRIASDVSTWVSELVTSPVKAVGDSYNAVTQMFDVYEENERLNKKVDELAAVQVQLQAEQNENKALKDQLKVDKTLTDYRLVNAAVISRSPSNWQSQLIINRGSNAGLKKNMSVMGAGGMIGRISEVNTTSAKVELLSDNSQTADRFAIRVTNDSDQTVDGIVSKFDQTKNQIVMSKVTSDVKVKKGDPVTTSGLGGVTPAGLYVGKVAEVTDSDHGITRTISITPAVDYNNIPVVSVAIPDV</sequence>
<dbReference type="InterPro" id="IPR042177">
    <property type="entry name" value="Cell/Rod_1"/>
</dbReference>
<dbReference type="PANTHER" id="PTHR34138:SF1">
    <property type="entry name" value="CELL SHAPE-DETERMINING PROTEIN MREC"/>
    <property type="match status" value="1"/>
</dbReference>
<dbReference type="STRING" id="1620.IV67_GL000821"/>
<dbReference type="GO" id="GO:0005886">
    <property type="term" value="C:plasma membrane"/>
    <property type="evidence" value="ECO:0007669"/>
    <property type="project" value="TreeGrafter"/>
</dbReference>
<comment type="function">
    <text evidence="5">Involved in formation and maintenance of cell shape.</text>
</comment>
<dbReference type="PATRIC" id="fig|1620.3.peg.836"/>
<accession>A0A0R2JLM7</accession>
<dbReference type="AlphaFoldDB" id="A0A0R2JLM7"/>
<dbReference type="InterPro" id="IPR007221">
    <property type="entry name" value="MreC"/>
</dbReference>
<feature type="coiled-coil region" evidence="6">
    <location>
        <begin position="79"/>
        <end position="116"/>
    </location>
</feature>
<protein>
    <recommendedName>
        <fullName evidence="2 5">Cell shape-determining protein MreC</fullName>
    </recommendedName>
    <alternativeName>
        <fullName evidence="4 5">Cell shape protein MreC</fullName>
    </alternativeName>
</protein>
<dbReference type="Pfam" id="PF04085">
    <property type="entry name" value="MreC"/>
    <property type="match status" value="1"/>
</dbReference>
<dbReference type="EMBL" id="JQCD01000030">
    <property type="protein sequence ID" value="KRN76245.1"/>
    <property type="molecule type" value="Genomic_DNA"/>
</dbReference>
<dbReference type="Gene3D" id="2.40.10.350">
    <property type="entry name" value="Rod shape-determining protein MreC, domain 2"/>
    <property type="match status" value="1"/>
</dbReference>
<dbReference type="InterPro" id="IPR042175">
    <property type="entry name" value="Cell/Rod_MreC_2"/>
</dbReference>
<dbReference type="NCBIfam" id="TIGR00219">
    <property type="entry name" value="mreC"/>
    <property type="match status" value="1"/>
</dbReference>
<dbReference type="InterPro" id="IPR055342">
    <property type="entry name" value="MreC_beta-barrel_core"/>
</dbReference>
<comment type="similarity">
    <text evidence="1 5">Belongs to the MreC family.</text>
</comment>
<dbReference type="OrthoDB" id="9792313at2"/>
<evidence type="ECO:0000313" key="9">
    <source>
        <dbReference type="Proteomes" id="UP000051673"/>
    </source>
</evidence>
<evidence type="ECO:0000256" key="5">
    <source>
        <dbReference type="PIRNR" id="PIRNR038471"/>
    </source>
</evidence>
<comment type="caution">
    <text evidence="8">The sequence shown here is derived from an EMBL/GenBank/DDBJ whole genome shotgun (WGS) entry which is preliminary data.</text>
</comment>
<evidence type="ECO:0000256" key="1">
    <source>
        <dbReference type="ARBA" id="ARBA00009369"/>
    </source>
</evidence>
<evidence type="ECO:0000256" key="4">
    <source>
        <dbReference type="ARBA" id="ARBA00032089"/>
    </source>
</evidence>
<gene>
    <name evidence="8" type="ORF">IV67_GL000821</name>
</gene>
<dbReference type="Gene3D" id="2.40.10.340">
    <property type="entry name" value="Rod shape-determining protein MreC, domain 1"/>
    <property type="match status" value="1"/>
</dbReference>
<dbReference type="PANTHER" id="PTHR34138">
    <property type="entry name" value="CELL SHAPE-DETERMINING PROTEIN MREC"/>
    <property type="match status" value="1"/>
</dbReference>
<evidence type="ECO:0000256" key="6">
    <source>
        <dbReference type="SAM" id="Coils"/>
    </source>
</evidence>
<dbReference type="RefSeq" id="WP_057788403.1">
    <property type="nucleotide sequence ID" value="NZ_JQCD01000030.1"/>
</dbReference>
<dbReference type="GO" id="GO:0008360">
    <property type="term" value="P:regulation of cell shape"/>
    <property type="evidence" value="ECO:0007669"/>
    <property type="project" value="UniProtKB-KW"/>
</dbReference>
<name>A0A0R2JLM7_9LACO</name>